<dbReference type="AlphaFoldDB" id="A0A0C9UXY4"/>
<accession>A0A0C9UXY4</accession>
<feature type="region of interest" description="Disordered" evidence="1">
    <location>
        <begin position="61"/>
        <end position="100"/>
    </location>
</feature>
<dbReference type="HOGENOM" id="CLU_2051137_0_0_1"/>
<evidence type="ECO:0000256" key="1">
    <source>
        <dbReference type="SAM" id="MobiDB-lite"/>
    </source>
</evidence>
<feature type="compositionally biased region" description="Acidic residues" evidence="1">
    <location>
        <begin position="70"/>
        <end position="90"/>
    </location>
</feature>
<name>A0A0C9UXY4_SPHS4</name>
<dbReference type="EMBL" id="KN837272">
    <property type="protein sequence ID" value="KIJ29940.1"/>
    <property type="molecule type" value="Genomic_DNA"/>
</dbReference>
<dbReference type="Proteomes" id="UP000054279">
    <property type="component" value="Unassembled WGS sequence"/>
</dbReference>
<protein>
    <submittedName>
        <fullName evidence="2">Unplaced genomic scaffold SPHSTscaffold_197, whole genome shotgun sequence</fullName>
    </submittedName>
</protein>
<evidence type="ECO:0000313" key="2">
    <source>
        <dbReference type="EMBL" id="KIJ29940.1"/>
    </source>
</evidence>
<organism evidence="2 3">
    <name type="scientific">Sphaerobolus stellatus (strain SS14)</name>
    <dbReference type="NCBI Taxonomy" id="990650"/>
    <lineage>
        <taxon>Eukaryota</taxon>
        <taxon>Fungi</taxon>
        <taxon>Dikarya</taxon>
        <taxon>Basidiomycota</taxon>
        <taxon>Agaricomycotina</taxon>
        <taxon>Agaricomycetes</taxon>
        <taxon>Phallomycetidae</taxon>
        <taxon>Geastrales</taxon>
        <taxon>Sphaerobolaceae</taxon>
        <taxon>Sphaerobolus</taxon>
    </lineage>
</organism>
<keyword evidence="3" id="KW-1185">Reference proteome</keyword>
<reference evidence="2 3" key="1">
    <citation type="submission" date="2014-06" db="EMBL/GenBank/DDBJ databases">
        <title>Evolutionary Origins and Diversification of the Mycorrhizal Mutualists.</title>
        <authorList>
            <consortium name="DOE Joint Genome Institute"/>
            <consortium name="Mycorrhizal Genomics Consortium"/>
            <person name="Kohler A."/>
            <person name="Kuo A."/>
            <person name="Nagy L.G."/>
            <person name="Floudas D."/>
            <person name="Copeland A."/>
            <person name="Barry K.W."/>
            <person name="Cichocki N."/>
            <person name="Veneault-Fourrey C."/>
            <person name="LaButti K."/>
            <person name="Lindquist E.A."/>
            <person name="Lipzen A."/>
            <person name="Lundell T."/>
            <person name="Morin E."/>
            <person name="Murat C."/>
            <person name="Riley R."/>
            <person name="Ohm R."/>
            <person name="Sun H."/>
            <person name="Tunlid A."/>
            <person name="Henrissat B."/>
            <person name="Grigoriev I.V."/>
            <person name="Hibbett D.S."/>
            <person name="Martin F."/>
        </authorList>
    </citation>
    <scope>NUCLEOTIDE SEQUENCE [LARGE SCALE GENOMIC DNA]</scope>
    <source>
        <strain evidence="2 3">SS14</strain>
    </source>
</reference>
<evidence type="ECO:0000313" key="3">
    <source>
        <dbReference type="Proteomes" id="UP000054279"/>
    </source>
</evidence>
<gene>
    <name evidence="2" type="ORF">M422DRAFT_268611</name>
</gene>
<sequence>MFSTISAGVDYVTEILLVGIDPDNLKLQTGYEKVTLKLREIIKLRIMSEISVEFYEKFQEHSRKEAAEKDSEEEELEELEESKAEDEENDSENKKEDEEITQYVEAAAVNLASIVLQSAD</sequence>
<proteinExistence type="predicted"/>